<dbReference type="InterPro" id="IPR001584">
    <property type="entry name" value="Integrase_cat-core"/>
</dbReference>
<proteinExistence type="predicted"/>
<gene>
    <name evidence="2" type="ORF">AN619_00980</name>
</gene>
<evidence type="ECO:0000313" key="2">
    <source>
        <dbReference type="EMBL" id="KXG78938.1"/>
    </source>
</evidence>
<evidence type="ECO:0000313" key="3">
    <source>
        <dbReference type="Proteomes" id="UP000070456"/>
    </source>
</evidence>
<dbReference type="GO" id="GO:0003676">
    <property type="term" value="F:nucleic acid binding"/>
    <property type="evidence" value="ECO:0007669"/>
    <property type="project" value="InterPro"/>
</dbReference>
<dbReference type="EMBL" id="LOEE01000003">
    <property type="protein sequence ID" value="KXG78938.1"/>
    <property type="molecule type" value="Genomic_DNA"/>
</dbReference>
<dbReference type="InterPro" id="IPR012337">
    <property type="entry name" value="RNaseH-like_sf"/>
</dbReference>
<dbReference type="Gene3D" id="3.30.420.10">
    <property type="entry name" value="Ribonuclease H-like superfamily/Ribonuclease H"/>
    <property type="match status" value="1"/>
</dbReference>
<protein>
    <recommendedName>
        <fullName evidence="1">Integrase catalytic domain-containing protein</fullName>
    </recommendedName>
</protein>
<dbReference type="SUPFAM" id="SSF53098">
    <property type="entry name" value="Ribonuclease H-like"/>
    <property type="match status" value="1"/>
</dbReference>
<dbReference type="Proteomes" id="UP000070456">
    <property type="component" value="Unassembled WGS sequence"/>
</dbReference>
<dbReference type="NCBIfam" id="NF033546">
    <property type="entry name" value="transpos_IS21"/>
    <property type="match status" value="1"/>
</dbReference>
<name>A0A140LEG3_9FIRM</name>
<dbReference type="STRING" id="520762.AN619_00980"/>
<feature type="domain" description="Integrase catalytic" evidence="1">
    <location>
        <begin position="124"/>
        <end position="298"/>
    </location>
</feature>
<keyword evidence="3" id="KW-1185">Reference proteome</keyword>
<dbReference type="InterPro" id="IPR036397">
    <property type="entry name" value="RNaseH_sf"/>
</dbReference>
<dbReference type="OrthoDB" id="3193769at2"/>
<accession>A0A140LEG3</accession>
<dbReference type="PROSITE" id="PS50994">
    <property type="entry name" value="INTEGRASE"/>
    <property type="match status" value="1"/>
</dbReference>
<dbReference type="PATRIC" id="fig|520762.4.peg.111"/>
<reference evidence="2 3" key="1">
    <citation type="submission" date="2015-12" db="EMBL/GenBank/DDBJ databases">
        <title>Draft genome sequence of the thermoanaerobe Thermotalea metallivorans, an isolate from the runoff channel of the Great Artesian Basin, Australia.</title>
        <authorList>
            <person name="Patel B.K."/>
        </authorList>
    </citation>
    <scope>NUCLEOTIDE SEQUENCE [LARGE SCALE GENOMIC DNA]</scope>
    <source>
        <strain evidence="2 3">B2-1</strain>
    </source>
</reference>
<dbReference type="PANTHER" id="PTHR35004">
    <property type="entry name" value="TRANSPOSASE RV3428C-RELATED"/>
    <property type="match status" value="1"/>
</dbReference>
<dbReference type="RefSeq" id="WP_068553985.1">
    <property type="nucleotide sequence ID" value="NZ_LOEE01000003.1"/>
</dbReference>
<dbReference type="GO" id="GO:0015074">
    <property type="term" value="P:DNA integration"/>
    <property type="evidence" value="ECO:0007669"/>
    <property type="project" value="InterPro"/>
</dbReference>
<evidence type="ECO:0000259" key="1">
    <source>
        <dbReference type="PROSITE" id="PS50994"/>
    </source>
</evidence>
<sequence length="499" mass="58212">MLKVPQQQYIRFLRAIEGANINEIAETMGIDWRTAKKYADRDDWNLPIKHKERKMPVIGPYKEIIDTILLEDSLMPRKQRHTGAKIYKILRDNHGYQGCLRTVTAYISRRRSEMQLEKATVYQRLDHPEGEAQADFTTIQVSRDGCLQEYKLLILSFPFSNAAFVHPVPSENQECFLEGLKTLFKKAGGVPERIWFDNLSAAVVSIKPEGERQLTDAFMRFCSHYRFESVFCNPKKGNEKGHVENKCGYSKRNWCVPIPLFESQEKLAEQLDIQAQTDMSRSHYGKGTLINELWQQEKSKLRKLPQVDFEVYRLESAKVNTYGEIKVDKTNVPLFQVKPDSTVLLRYWWDRVDVLDEFHRMLTTFPRPYTGKKTEIPWQEAFKNYIHKPRSVSHAHLVKMLPEKLQQYIKTEDLQLRKERLHAVFHWCGNYTVIEIEQVLKNLGEEPPIELVTARLGLIKPLAGPHMDPLKESYTPPEVRKMTMDLSRYNILAKGGENI</sequence>
<dbReference type="AlphaFoldDB" id="A0A140LEG3"/>
<organism evidence="2 3">
    <name type="scientific">Thermotalea metallivorans</name>
    <dbReference type="NCBI Taxonomy" id="520762"/>
    <lineage>
        <taxon>Bacteria</taxon>
        <taxon>Bacillati</taxon>
        <taxon>Bacillota</taxon>
        <taxon>Clostridia</taxon>
        <taxon>Peptostreptococcales</taxon>
        <taxon>Thermotaleaceae</taxon>
        <taxon>Thermotalea</taxon>
    </lineage>
</organism>
<comment type="caution">
    <text evidence="2">The sequence shown here is derived from an EMBL/GenBank/DDBJ whole genome shotgun (WGS) entry which is preliminary data.</text>
</comment>